<evidence type="ECO:0000313" key="3">
    <source>
        <dbReference type="Proteomes" id="UP000243459"/>
    </source>
</evidence>
<gene>
    <name evidence="2" type="ORF">A4U43_C05F15260</name>
</gene>
<feature type="region of interest" description="Disordered" evidence="1">
    <location>
        <begin position="61"/>
        <end position="108"/>
    </location>
</feature>
<feature type="compositionally biased region" description="Basic and acidic residues" evidence="1">
    <location>
        <begin position="1"/>
        <end position="22"/>
    </location>
</feature>
<keyword evidence="3" id="KW-1185">Reference proteome</keyword>
<name>A0A5P1ES14_ASPOF</name>
<sequence>MSKISIEHVAEDKRKVKDDDVSKGATDVAEACMSVKKQLEAIQAENGMLRKAVDELRGSIPVTPAGGQVSAAPPREADVSSKGVRREVRHLEGSGRPAPATGPKKEDMTEELKKALMGAASGSRYHGNGSNTGYKVQGPASVILGECSNVVQQDIGWGQRVYPKLNSEAHLDSPLRPLERSFEAKQFCRGAVAIQSEESGSLGLTF</sequence>
<dbReference type="PANTHER" id="PTHR34285">
    <property type="entry name" value="OS08G0510800 PROTEIN"/>
    <property type="match status" value="1"/>
</dbReference>
<dbReference type="Gramene" id="ONK68726">
    <property type="protein sequence ID" value="ONK68726"/>
    <property type="gene ID" value="A4U43_C05F15260"/>
</dbReference>
<accession>A0A5P1ES14</accession>
<dbReference type="EMBL" id="CM007385">
    <property type="protein sequence ID" value="ONK68726.1"/>
    <property type="molecule type" value="Genomic_DNA"/>
</dbReference>
<protein>
    <submittedName>
        <fullName evidence="2">Uncharacterized protein</fullName>
    </submittedName>
</protein>
<reference evidence="3" key="1">
    <citation type="journal article" date="2017" name="Nat. Commun.">
        <title>The asparagus genome sheds light on the origin and evolution of a young Y chromosome.</title>
        <authorList>
            <person name="Harkess A."/>
            <person name="Zhou J."/>
            <person name="Xu C."/>
            <person name="Bowers J.E."/>
            <person name="Van der Hulst R."/>
            <person name="Ayyampalayam S."/>
            <person name="Mercati F."/>
            <person name="Riccardi P."/>
            <person name="McKain M.R."/>
            <person name="Kakrana A."/>
            <person name="Tang H."/>
            <person name="Ray J."/>
            <person name="Groenendijk J."/>
            <person name="Arikit S."/>
            <person name="Mathioni S.M."/>
            <person name="Nakano M."/>
            <person name="Shan H."/>
            <person name="Telgmann-Rauber A."/>
            <person name="Kanno A."/>
            <person name="Yue Z."/>
            <person name="Chen H."/>
            <person name="Li W."/>
            <person name="Chen Y."/>
            <person name="Xu X."/>
            <person name="Zhang Y."/>
            <person name="Luo S."/>
            <person name="Chen H."/>
            <person name="Gao J."/>
            <person name="Mao Z."/>
            <person name="Pires J.C."/>
            <person name="Luo M."/>
            <person name="Kudrna D."/>
            <person name="Wing R.A."/>
            <person name="Meyers B.C."/>
            <person name="Yi K."/>
            <person name="Kong H."/>
            <person name="Lavrijsen P."/>
            <person name="Sunseri F."/>
            <person name="Falavigna A."/>
            <person name="Ye Y."/>
            <person name="Leebens-Mack J.H."/>
            <person name="Chen G."/>
        </authorList>
    </citation>
    <scope>NUCLEOTIDE SEQUENCE [LARGE SCALE GENOMIC DNA]</scope>
    <source>
        <strain evidence="3">cv. DH0086</strain>
    </source>
</reference>
<feature type="region of interest" description="Disordered" evidence="1">
    <location>
        <begin position="1"/>
        <end position="23"/>
    </location>
</feature>
<dbReference type="PANTHER" id="PTHR34285:SF3">
    <property type="entry name" value="OS08G0510800 PROTEIN"/>
    <property type="match status" value="1"/>
</dbReference>
<organism evidence="2 3">
    <name type="scientific">Asparagus officinalis</name>
    <name type="common">Garden asparagus</name>
    <dbReference type="NCBI Taxonomy" id="4686"/>
    <lineage>
        <taxon>Eukaryota</taxon>
        <taxon>Viridiplantae</taxon>
        <taxon>Streptophyta</taxon>
        <taxon>Embryophyta</taxon>
        <taxon>Tracheophyta</taxon>
        <taxon>Spermatophyta</taxon>
        <taxon>Magnoliopsida</taxon>
        <taxon>Liliopsida</taxon>
        <taxon>Asparagales</taxon>
        <taxon>Asparagaceae</taxon>
        <taxon>Asparagoideae</taxon>
        <taxon>Asparagus</taxon>
    </lineage>
</organism>
<evidence type="ECO:0000313" key="2">
    <source>
        <dbReference type="EMBL" id="ONK68726.1"/>
    </source>
</evidence>
<proteinExistence type="predicted"/>
<evidence type="ECO:0000256" key="1">
    <source>
        <dbReference type="SAM" id="MobiDB-lite"/>
    </source>
</evidence>
<dbReference type="Proteomes" id="UP000243459">
    <property type="component" value="Chromosome 5"/>
</dbReference>
<feature type="compositionally biased region" description="Basic and acidic residues" evidence="1">
    <location>
        <begin position="75"/>
        <end position="93"/>
    </location>
</feature>
<dbReference type="AlphaFoldDB" id="A0A5P1ES14"/>